<sequence>MNFPTSYRSAATCSLAAIALLTTPGNAALVVTNGGFGTNSVNAQYIDDASAGAQNDPAWFESTASTNWIEGSWTNSDSTTFPSGTGPALLFDGGSATMGWTYQSLGTVTATEISLGTLRIFSDFAEKTDGASNGARFDIFTGNFSAADGTDVLGAGGITSLGTITLNASDQGLTAAAGNASRQSNVFVGNIDISGLSIGDQVWLRIAESRDTAFTSGDLIVDNVSIAVVPESSIALLGAFGVLGLLRRRR</sequence>
<feature type="signal peptide" evidence="2">
    <location>
        <begin position="1"/>
        <end position="27"/>
    </location>
</feature>
<protein>
    <recommendedName>
        <fullName evidence="5">PEP-CTERM protein-sorting domain-containing protein</fullName>
    </recommendedName>
</protein>
<name>A0ABT3GD36_9BACT</name>
<evidence type="ECO:0000313" key="4">
    <source>
        <dbReference type="Proteomes" id="UP001320876"/>
    </source>
</evidence>
<organism evidence="3 4">
    <name type="scientific">Luteolibacter arcticus</name>
    <dbReference type="NCBI Taxonomy" id="1581411"/>
    <lineage>
        <taxon>Bacteria</taxon>
        <taxon>Pseudomonadati</taxon>
        <taxon>Verrucomicrobiota</taxon>
        <taxon>Verrucomicrobiia</taxon>
        <taxon>Verrucomicrobiales</taxon>
        <taxon>Verrucomicrobiaceae</taxon>
        <taxon>Luteolibacter</taxon>
    </lineage>
</organism>
<dbReference type="Proteomes" id="UP001320876">
    <property type="component" value="Unassembled WGS sequence"/>
</dbReference>
<evidence type="ECO:0000313" key="3">
    <source>
        <dbReference type="EMBL" id="MCW1921351.1"/>
    </source>
</evidence>
<comment type="caution">
    <text evidence="3">The sequence shown here is derived from an EMBL/GenBank/DDBJ whole genome shotgun (WGS) entry which is preliminary data.</text>
</comment>
<accession>A0ABT3GD36</accession>
<evidence type="ECO:0000256" key="2">
    <source>
        <dbReference type="SAM" id="SignalP"/>
    </source>
</evidence>
<feature type="transmembrane region" description="Helical" evidence="1">
    <location>
        <begin position="224"/>
        <end position="246"/>
    </location>
</feature>
<dbReference type="RefSeq" id="WP_264485460.1">
    <property type="nucleotide sequence ID" value="NZ_JAPDDT010000001.1"/>
</dbReference>
<keyword evidence="4" id="KW-1185">Reference proteome</keyword>
<dbReference type="EMBL" id="JAPDDT010000001">
    <property type="protein sequence ID" value="MCW1921351.1"/>
    <property type="molecule type" value="Genomic_DNA"/>
</dbReference>
<proteinExistence type="predicted"/>
<keyword evidence="1" id="KW-0812">Transmembrane</keyword>
<keyword evidence="1" id="KW-0472">Membrane</keyword>
<evidence type="ECO:0000256" key="1">
    <source>
        <dbReference type="SAM" id="Phobius"/>
    </source>
</evidence>
<feature type="chain" id="PRO_5045840644" description="PEP-CTERM protein-sorting domain-containing protein" evidence="2">
    <location>
        <begin position="28"/>
        <end position="250"/>
    </location>
</feature>
<keyword evidence="2" id="KW-0732">Signal</keyword>
<keyword evidence="1" id="KW-1133">Transmembrane helix</keyword>
<reference evidence="3 4" key="1">
    <citation type="submission" date="2022-10" db="EMBL/GenBank/DDBJ databases">
        <title>Luteolibacter arcticus strain CCTCC AB 2014275, whole genome shotgun sequencing project.</title>
        <authorList>
            <person name="Zhao G."/>
            <person name="Shen L."/>
        </authorList>
    </citation>
    <scope>NUCLEOTIDE SEQUENCE [LARGE SCALE GENOMIC DNA]</scope>
    <source>
        <strain evidence="3 4">CCTCC AB 2014275</strain>
    </source>
</reference>
<gene>
    <name evidence="3" type="ORF">OKA05_02230</name>
</gene>
<evidence type="ECO:0008006" key="5">
    <source>
        <dbReference type="Google" id="ProtNLM"/>
    </source>
</evidence>